<organism evidence="1 2">
    <name type="scientific">Hibiscus sabdariffa</name>
    <name type="common">roselle</name>
    <dbReference type="NCBI Taxonomy" id="183260"/>
    <lineage>
        <taxon>Eukaryota</taxon>
        <taxon>Viridiplantae</taxon>
        <taxon>Streptophyta</taxon>
        <taxon>Embryophyta</taxon>
        <taxon>Tracheophyta</taxon>
        <taxon>Spermatophyta</taxon>
        <taxon>Magnoliopsida</taxon>
        <taxon>eudicotyledons</taxon>
        <taxon>Gunneridae</taxon>
        <taxon>Pentapetalae</taxon>
        <taxon>rosids</taxon>
        <taxon>malvids</taxon>
        <taxon>Malvales</taxon>
        <taxon>Malvaceae</taxon>
        <taxon>Malvoideae</taxon>
        <taxon>Hibiscus</taxon>
    </lineage>
</organism>
<accession>A0ABR2RL72</accession>
<dbReference type="Proteomes" id="UP001396334">
    <property type="component" value="Unassembled WGS sequence"/>
</dbReference>
<name>A0ABR2RL72_9ROSI</name>
<protein>
    <submittedName>
        <fullName evidence="1">Uncharacterized protein</fullName>
    </submittedName>
</protein>
<evidence type="ECO:0000313" key="2">
    <source>
        <dbReference type="Proteomes" id="UP001396334"/>
    </source>
</evidence>
<proteinExistence type="predicted"/>
<gene>
    <name evidence="1" type="ORF">V6N11_041609</name>
</gene>
<evidence type="ECO:0000313" key="1">
    <source>
        <dbReference type="EMBL" id="KAK9013607.1"/>
    </source>
</evidence>
<keyword evidence="2" id="KW-1185">Reference proteome</keyword>
<dbReference type="PANTHER" id="PTHR33052">
    <property type="entry name" value="DUF4228 DOMAIN PROTEIN-RELATED"/>
    <property type="match status" value="1"/>
</dbReference>
<dbReference type="Pfam" id="PF14009">
    <property type="entry name" value="PADRE"/>
    <property type="match status" value="2"/>
</dbReference>
<dbReference type="EMBL" id="JBBPBN010000022">
    <property type="protein sequence ID" value="KAK9013607.1"/>
    <property type="molecule type" value="Genomic_DNA"/>
</dbReference>
<comment type="caution">
    <text evidence="1">The sequence shown here is derived from an EMBL/GenBank/DDBJ whole genome shotgun (WGS) entry which is preliminary data.</text>
</comment>
<sequence>MGNIASGCFVPDSSSQNLAKVIDARGNLWKVKLPVKAADVLLEEPGHVISSVEDLKRTRSVVAMRADGELLSGEVYVLVPIGRVHNKVTDTDMAIIEAVCGGKERRKIGAKVSPVATEVRSVVAMRTDRVVAGRGLLYWNRLRRCLEKVFLSHRSLILPSFIFYNIEIENRSFMGNYLSAVICVPSHTAGKVVLWDGSVQEFSSSLTAAELMLEHPQQVVAEFHAAVNGKRPIPLPADQKLDVKKVYVMLPVNRGTPITLSSHDAHRVLVRANSVLRSKPLLSSSRLFSLLARIRLANHMQETEQKPPLPEKGHIGERAEEVGCLTEILAESMEGLPEYLNRQYSDKGWKPSLDTIKEKKVSHWLY</sequence>
<dbReference type="InterPro" id="IPR025322">
    <property type="entry name" value="PADRE_dom"/>
</dbReference>
<reference evidence="1 2" key="1">
    <citation type="journal article" date="2024" name="G3 (Bethesda)">
        <title>Genome assembly of Hibiscus sabdariffa L. provides insights into metabolisms of medicinal natural products.</title>
        <authorList>
            <person name="Kim T."/>
        </authorList>
    </citation>
    <scope>NUCLEOTIDE SEQUENCE [LARGE SCALE GENOMIC DNA]</scope>
    <source>
        <strain evidence="1">TK-2024</strain>
        <tissue evidence="1">Old leaves</tissue>
    </source>
</reference>